<keyword evidence="5" id="KW-0997">Cell inner membrane</keyword>
<dbReference type="Pfam" id="PF03544">
    <property type="entry name" value="TonB_C"/>
    <property type="match status" value="1"/>
</dbReference>
<feature type="compositionally biased region" description="Low complexity" evidence="10">
    <location>
        <begin position="78"/>
        <end position="87"/>
    </location>
</feature>
<evidence type="ECO:0000256" key="8">
    <source>
        <dbReference type="ARBA" id="ARBA00022989"/>
    </source>
</evidence>
<evidence type="ECO:0000256" key="7">
    <source>
        <dbReference type="ARBA" id="ARBA00022927"/>
    </source>
</evidence>
<feature type="compositionally biased region" description="Basic and acidic residues" evidence="10">
    <location>
        <begin position="88"/>
        <end position="113"/>
    </location>
</feature>
<comment type="subcellular location">
    <subcellularLocation>
        <location evidence="1">Cell inner membrane</location>
        <topology evidence="1">Single-pass membrane protein</topology>
        <orientation evidence="1">Periplasmic side</orientation>
    </subcellularLocation>
</comment>
<evidence type="ECO:0000256" key="3">
    <source>
        <dbReference type="ARBA" id="ARBA00022448"/>
    </source>
</evidence>
<dbReference type="PROSITE" id="PS52015">
    <property type="entry name" value="TONB_CTD"/>
    <property type="match status" value="1"/>
</dbReference>
<dbReference type="Proteomes" id="UP000196536">
    <property type="component" value="Unassembled WGS sequence"/>
</dbReference>
<evidence type="ECO:0000256" key="1">
    <source>
        <dbReference type="ARBA" id="ARBA00004383"/>
    </source>
</evidence>
<evidence type="ECO:0000256" key="9">
    <source>
        <dbReference type="ARBA" id="ARBA00023136"/>
    </source>
</evidence>
<keyword evidence="6 11" id="KW-0812">Transmembrane</keyword>
<evidence type="ECO:0000259" key="12">
    <source>
        <dbReference type="PROSITE" id="PS52015"/>
    </source>
</evidence>
<dbReference type="OrthoDB" id="9792439at2"/>
<dbReference type="GO" id="GO:0031992">
    <property type="term" value="F:energy transducer activity"/>
    <property type="evidence" value="ECO:0007669"/>
    <property type="project" value="TreeGrafter"/>
</dbReference>
<dbReference type="InterPro" id="IPR051045">
    <property type="entry name" value="TonB-dependent_transducer"/>
</dbReference>
<protein>
    <recommendedName>
        <fullName evidence="12">TonB C-terminal domain-containing protein</fullName>
    </recommendedName>
</protein>
<keyword evidence="8 11" id="KW-1133">Transmembrane helix</keyword>
<dbReference type="GO" id="GO:0055085">
    <property type="term" value="P:transmembrane transport"/>
    <property type="evidence" value="ECO:0007669"/>
    <property type="project" value="InterPro"/>
</dbReference>
<feature type="domain" description="TonB C-terminal" evidence="12">
    <location>
        <begin position="188"/>
        <end position="276"/>
    </location>
</feature>
<dbReference type="InterPro" id="IPR037682">
    <property type="entry name" value="TonB_C"/>
</dbReference>
<evidence type="ECO:0000256" key="10">
    <source>
        <dbReference type="SAM" id="MobiDB-lite"/>
    </source>
</evidence>
<dbReference type="Gene3D" id="3.30.1150.10">
    <property type="match status" value="1"/>
</dbReference>
<dbReference type="GO" id="GO:0015031">
    <property type="term" value="P:protein transport"/>
    <property type="evidence" value="ECO:0007669"/>
    <property type="project" value="UniProtKB-KW"/>
</dbReference>
<name>A0A1Z9YUJ5_9GAMM</name>
<proteinExistence type="inferred from homology"/>
<dbReference type="SUPFAM" id="SSF74653">
    <property type="entry name" value="TolA/TonB C-terminal domain"/>
    <property type="match status" value="1"/>
</dbReference>
<dbReference type="RefSeq" id="WP_087621450.1">
    <property type="nucleotide sequence ID" value="NZ_NEXX01000006.1"/>
</dbReference>
<feature type="transmembrane region" description="Helical" evidence="11">
    <location>
        <begin position="20"/>
        <end position="40"/>
    </location>
</feature>
<gene>
    <name evidence="13" type="ORF">CAP51_14335</name>
</gene>
<dbReference type="NCBIfam" id="TIGR01352">
    <property type="entry name" value="tonB_Cterm"/>
    <property type="match status" value="1"/>
</dbReference>
<keyword evidence="4" id="KW-1003">Cell membrane</keyword>
<evidence type="ECO:0000313" key="14">
    <source>
        <dbReference type="Proteomes" id="UP000196536"/>
    </source>
</evidence>
<evidence type="ECO:0000256" key="5">
    <source>
        <dbReference type="ARBA" id="ARBA00022519"/>
    </source>
</evidence>
<evidence type="ECO:0000313" key="13">
    <source>
        <dbReference type="EMBL" id="OUY05894.1"/>
    </source>
</evidence>
<comment type="caution">
    <text evidence="13">The sequence shown here is derived from an EMBL/GenBank/DDBJ whole genome shotgun (WGS) entry which is preliminary data.</text>
</comment>
<keyword evidence="3" id="KW-0813">Transport</keyword>
<dbReference type="AlphaFoldDB" id="A0A1Z9YUJ5"/>
<dbReference type="PANTHER" id="PTHR33446">
    <property type="entry name" value="PROTEIN TONB-RELATED"/>
    <property type="match status" value="1"/>
</dbReference>
<dbReference type="GO" id="GO:0098797">
    <property type="term" value="C:plasma membrane protein complex"/>
    <property type="evidence" value="ECO:0007669"/>
    <property type="project" value="TreeGrafter"/>
</dbReference>
<reference evidence="13 14" key="1">
    <citation type="submission" date="2017-05" db="EMBL/GenBank/DDBJ databases">
        <title>Acinetobacter populi ANC 5415 (= PBJ7), whole genome shotgun sequencing project.</title>
        <authorList>
            <person name="Nemec A."/>
            <person name="Radolfova-Krizova L."/>
        </authorList>
    </citation>
    <scope>NUCLEOTIDE SEQUENCE [LARGE SCALE GENOMIC DNA]</scope>
    <source>
        <strain evidence="13 14">PBJ7</strain>
    </source>
</reference>
<dbReference type="InterPro" id="IPR006260">
    <property type="entry name" value="TonB/TolA_C"/>
</dbReference>
<dbReference type="EMBL" id="NEXX01000006">
    <property type="protein sequence ID" value="OUY05894.1"/>
    <property type="molecule type" value="Genomic_DNA"/>
</dbReference>
<dbReference type="PANTHER" id="PTHR33446:SF2">
    <property type="entry name" value="PROTEIN TONB"/>
    <property type="match status" value="1"/>
</dbReference>
<keyword evidence="9 11" id="KW-0472">Membrane</keyword>
<accession>A0A1Z9YUJ5</accession>
<keyword evidence="14" id="KW-1185">Reference proteome</keyword>
<evidence type="ECO:0000256" key="6">
    <source>
        <dbReference type="ARBA" id="ARBA00022692"/>
    </source>
</evidence>
<feature type="region of interest" description="Disordered" evidence="10">
    <location>
        <begin position="78"/>
        <end position="113"/>
    </location>
</feature>
<comment type="similarity">
    <text evidence="2">Belongs to the TonB family.</text>
</comment>
<organism evidence="13 14">
    <name type="scientific">Acinetobacter populi</name>
    <dbReference type="NCBI Taxonomy" id="1582270"/>
    <lineage>
        <taxon>Bacteria</taxon>
        <taxon>Pseudomonadati</taxon>
        <taxon>Pseudomonadota</taxon>
        <taxon>Gammaproteobacteria</taxon>
        <taxon>Moraxellales</taxon>
        <taxon>Moraxellaceae</taxon>
        <taxon>Acinetobacter</taxon>
    </lineage>
</organism>
<evidence type="ECO:0000256" key="4">
    <source>
        <dbReference type="ARBA" id="ARBA00022475"/>
    </source>
</evidence>
<keyword evidence="7" id="KW-0653">Protein transport</keyword>
<sequence length="276" mass="30644">MYYLDQQRSYSTPMVKKSVISTVALVLVGHLGGIWLLSNFRAPELVIHKKEPIQVHFVKIPAPSTPSAPLPAPPIQELKPEPQQIPKPEVKPKEVKTEPKIETPPKKVEKVQSVKEMVQPKKVVQQQPVTEQHPVMQTIDATPVVTNTQVQPKEPVVEKVTSPTPVNQPAVEVSKPSASLPVFKTVEIGGTQGVQWSRQPKISYEPDALKGQNRIVVLQIEANEKGEITNVRVMQSSGVENLDQIVMRAVRKAKLKPYVEGGVTYPVRAQQPFQLI</sequence>
<evidence type="ECO:0000256" key="11">
    <source>
        <dbReference type="SAM" id="Phobius"/>
    </source>
</evidence>
<evidence type="ECO:0000256" key="2">
    <source>
        <dbReference type="ARBA" id="ARBA00006555"/>
    </source>
</evidence>